<dbReference type="EMBL" id="JACIER010000013">
    <property type="protein sequence ID" value="MBB4045186.1"/>
    <property type="molecule type" value="Genomic_DNA"/>
</dbReference>
<comment type="caution">
    <text evidence="2">The sequence shown here is derived from an EMBL/GenBank/DDBJ whole genome shotgun (WGS) entry which is preliminary data.</text>
</comment>
<dbReference type="AlphaFoldDB" id="A0A840D0R8"/>
<evidence type="ECO:0000313" key="2">
    <source>
        <dbReference type="EMBL" id="MBB4045186.1"/>
    </source>
</evidence>
<feature type="signal peptide" evidence="1">
    <location>
        <begin position="1"/>
        <end position="24"/>
    </location>
</feature>
<protein>
    <recommendedName>
        <fullName evidence="4">DUF4858 domain-containing protein</fullName>
    </recommendedName>
</protein>
<evidence type="ECO:0000313" key="3">
    <source>
        <dbReference type="Proteomes" id="UP000560658"/>
    </source>
</evidence>
<accession>A0A840D0R8</accession>
<feature type="chain" id="PRO_5032546536" description="DUF4858 domain-containing protein" evidence="1">
    <location>
        <begin position="25"/>
        <end position="229"/>
    </location>
</feature>
<reference evidence="2" key="1">
    <citation type="submission" date="2020-08" db="EMBL/GenBank/DDBJ databases">
        <title>Genomic Encyclopedia of Type Strains, Phase IV (KMG-IV): sequencing the most valuable type-strain genomes for metagenomic binning, comparative biology and taxonomic classification.</title>
        <authorList>
            <person name="Goeker M."/>
        </authorList>
    </citation>
    <scope>NUCLEOTIDE SEQUENCE [LARGE SCALE GENOMIC DNA]</scope>
    <source>
        <strain evidence="2">DSM 105720</strain>
    </source>
</reference>
<evidence type="ECO:0000256" key="1">
    <source>
        <dbReference type="SAM" id="SignalP"/>
    </source>
</evidence>
<gene>
    <name evidence="2" type="ORF">GGR06_002997</name>
</gene>
<organism evidence="2 3">
    <name type="scientific">Bacteroides reticulotermitis</name>
    <dbReference type="NCBI Taxonomy" id="1133319"/>
    <lineage>
        <taxon>Bacteria</taxon>
        <taxon>Pseudomonadati</taxon>
        <taxon>Bacteroidota</taxon>
        <taxon>Bacteroidia</taxon>
        <taxon>Bacteroidales</taxon>
        <taxon>Bacteroidaceae</taxon>
        <taxon>Bacteroides</taxon>
    </lineage>
</organism>
<dbReference type="Proteomes" id="UP000560658">
    <property type="component" value="Unassembled WGS sequence"/>
</dbReference>
<sequence>MNKFFFSMMVCLVLMLAPTSSALAQKKTQNIYTCKLVREARSKTPTMYASTYQTQKSDLKKNVAQRKRTRDQKLNDEAYVVPKDSIAISERAYRRGMGTKPLLYSIERRKKDTKVTFLQPIYYSSQWLHYSQGFKIVDQKSGDEYHVRGYDGGASFGKLMIVKGCNSKYVYVSLLFPKLKKRVRKIDILELPHKTDALPSNDDGIPKSYFNIKVEDYLVTSQKNKKIYY</sequence>
<name>A0A840D0R8_9BACE</name>
<proteinExistence type="predicted"/>
<keyword evidence="3" id="KW-1185">Reference proteome</keyword>
<keyword evidence="1" id="KW-0732">Signal</keyword>
<evidence type="ECO:0008006" key="4">
    <source>
        <dbReference type="Google" id="ProtNLM"/>
    </source>
</evidence>